<evidence type="ECO:0000256" key="1">
    <source>
        <dbReference type="SAM" id="MobiDB-lite"/>
    </source>
</evidence>
<reference evidence="2 3" key="1">
    <citation type="journal article" date="2012" name="Science">
        <title>The Paleozoic origin of enzymatic lignin decomposition reconstructed from 31 fungal genomes.</title>
        <authorList>
            <person name="Floudas D."/>
            <person name="Binder M."/>
            <person name="Riley R."/>
            <person name="Barry K."/>
            <person name="Blanchette R.A."/>
            <person name="Henrissat B."/>
            <person name="Martinez A.T."/>
            <person name="Otillar R."/>
            <person name="Spatafora J.W."/>
            <person name="Yadav J.S."/>
            <person name="Aerts A."/>
            <person name="Benoit I."/>
            <person name="Boyd A."/>
            <person name="Carlson A."/>
            <person name="Copeland A."/>
            <person name="Coutinho P.M."/>
            <person name="de Vries R.P."/>
            <person name="Ferreira P."/>
            <person name="Findley K."/>
            <person name="Foster B."/>
            <person name="Gaskell J."/>
            <person name="Glotzer D."/>
            <person name="Gorecki P."/>
            <person name="Heitman J."/>
            <person name="Hesse C."/>
            <person name="Hori C."/>
            <person name="Igarashi K."/>
            <person name="Jurgens J.A."/>
            <person name="Kallen N."/>
            <person name="Kersten P."/>
            <person name="Kohler A."/>
            <person name="Kuees U."/>
            <person name="Kumar T.K.A."/>
            <person name="Kuo A."/>
            <person name="LaButti K."/>
            <person name="Larrondo L.F."/>
            <person name="Lindquist E."/>
            <person name="Ling A."/>
            <person name="Lombard V."/>
            <person name="Lucas S."/>
            <person name="Lundell T."/>
            <person name="Martin R."/>
            <person name="McLaughlin D.J."/>
            <person name="Morgenstern I."/>
            <person name="Morin E."/>
            <person name="Murat C."/>
            <person name="Nagy L.G."/>
            <person name="Nolan M."/>
            <person name="Ohm R.A."/>
            <person name="Patyshakuliyeva A."/>
            <person name="Rokas A."/>
            <person name="Ruiz-Duenas F.J."/>
            <person name="Sabat G."/>
            <person name="Salamov A."/>
            <person name="Samejima M."/>
            <person name="Schmutz J."/>
            <person name="Slot J.C."/>
            <person name="St John F."/>
            <person name="Stenlid J."/>
            <person name="Sun H."/>
            <person name="Sun S."/>
            <person name="Syed K."/>
            <person name="Tsang A."/>
            <person name="Wiebenga A."/>
            <person name="Young D."/>
            <person name="Pisabarro A."/>
            <person name="Eastwood D.C."/>
            <person name="Martin F."/>
            <person name="Cullen D."/>
            <person name="Grigoriev I.V."/>
            <person name="Hibbett D.S."/>
        </authorList>
    </citation>
    <scope>NUCLEOTIDE SEQUENCE [LARGE SCALE GENOMIC DNA]</scope>
    <source>
        <strain evidence="2 3">ATCC 11539</strain>
    </source>
</reference>
<protein>
    <recommendedName>
        <fullName evidence="4">F-box domain-containing protein</fullName>
    </recommendedName>
</protein>
<dbReference type="KEGG" id="gtr:GLOTRDRAFT_135799"/>
<evidence type="ECO:0000313" key="3">
    <source>
        <dbReference type="Proteomes" id="UP000030669"/>
    </source>
</evidence>
<dbReference type="GeneID" id="19303393"/>
<dbReference type="OMA" id="HAWHWET"/>
<dbReference type="InterPro" id="IPR032675">
    <property type="entry name" value="LRR_dom_sf"/>
</dbReference>
<feature type="region of interest" description="Disordered" evidence="1">
    <location>
        <begin position="456"/>
        <end position="475"/>
    </location>
</feature>
<dbReference type="Proteomes" id="UP000030669">
    <property type="component" value="Unassembled WGS sequence"/>
</dbReference>
<evidence type="ECO:0008006" key="4">
    <source>
        <dbReference type="Google" id="ProtNLM"/>
    </source>
</evidence>
<dbReference type="OrthoDB" id="3215657at2759"/>
<name>S7QNZ2_GLOTA</name>
<dbReference type="RefSeq" id="XP_007861496.1">
    <property type="nucleotide sequence ID" value="XM_007863305.1"/>
</dbReference>
<gene>
    <name evidence="2" type="ORF">GLOTRDRAFT_135799</name>
</gene>
<dbReference type="HOGENOM" id="CLU_030668_0_0_1"/>
<feature type="compositionally biased region" description="Polar residues" evidence="1">
    <location>
        <begin position="514"/>
        <end position="525"/>
    </location>
</feature>
<dbReference type="EMBL" id="KB469296">
    <property type="protein sequence ID" value="EPQ61296.1"/>
    <property type="molecule type" value="Genomic_DNA"/>
</dbReference>
<evidence type="ECO:0000313" key="2">
    <source>
        <dbReference type="EMBL" id="EPQ61296.1"/>
    </source>
</evidence>
<proteinExistence type="predicted"/>
<dbReference type="Gene3D" id="3.80.10.10">
    <property type="entry name" value="Ribonuclease Inhibitor"/>
    <property type="match status" value="1"/>
</dbReference>
<keyword evidence="3" id="KW-1185">Reference proteome</keyword>
<dbReference type="eggNOG" id="ENOG502SVX7">
    <property type="taxonomic scope" value="Eukaryota"/>
</dbReference>
<feature type="compositionally biased region" description="Low complexity" evidence="1">
    <location>
        <begin position="458"/>
        <end position="471"/>
    </location>
</feature>
<sequence length="525" mass="58619">MASLEVAADVLQVSGKSAIERQPPEILRIIFDFCFGPYDLLEPSMTQGPNSPWSRTLRDQKSIVRVCKAWWSVGVESLYKHVALRRVGQIPALLRTLDGDSQAQLSHLISSIAVVCAVPDICQLAFSSSLDCLLDKCPRLSKLTYAPIFDGYPGSQPSHDMAPHFRSVTHLAFGDDVPMCQSLFDLLKATTQLKSLSLVVGDLVTHEWRIPQDMVHLVHLEHLSLRVLREGSQDIQQVRDGLNLPNLRSLECSYVHRRLWKDVLPLIASKGATLRMLSLKCVIPYCDQSYAPYDIQPLIEQCPLLEHLIFMADLTFPLCHPTLRWVDILAWSPNTTSWPSRGHWRGWSVDDDNFAAEPPTSWRRLLEGFTREAFPVLERVRLIDPELAAMPYLAVALPPPTSEYQCLKIHVPGATILETFDMIRREDNWPDEDGGRGVESMVDATTQLTLEESDGDDSYITMSTSSSTDSSFDSDDGIFESEATGSAGRLDVAELLEIFEQTQEKGLHVEDISGPSSDSVDSLTA</sequence>
<dbReference type="AlphaFoldDB" id="S7QNZ2"/>
<feature type="region of interest" description="Disordered" evidence="1">
    <location>
        <begin position="503"/>
        <end position="525"/>
    </location>
</feature>
<accession>S7QNZ2</accession>
<dbReference type="SUPFAM" id="SSF52047">
    <property type="entry name" value="RNI-like"/>
    <property type="match status" value="1"/>
</dbReference>
<organism evidence="2 3">
    <name type="scientific">Gloeophyllum trabeum (strain ATCC 11539 / FP-39264 / Madison 617)</name>
    <name type="common">Brown rot fungus</name>
    <dbReference type="NCBI Taxonomy" id="670483"/>
    <lineage>
        <taxon>Eukaryota</taxon>
        <taxon>Fungi</taxon>
        <taxon>Dikarya</taxon>
        <taxon>Basidiomycota</taxon>
        <taxon>Agaricomycotina</taxon>
        <taxon>Agaricomycetes</taxon>
        <taxon>Gloeophyllales</taxon>
        <taxon>Gloeophyllaceae</taxon>
        <taxon>Gloeophyllum</taxon>
    </lineage>
</organism>